<dbReference type="InterPro" id="IPR004117">
    <property type="entry name" value="7tm6_olfct_rcpt"/>
</dbReference>
<dbReference type="Proteomes" id="UP001168821">
    <property type="component" value="Unassembled WGS sequence"/>
</dbReference>
<gene>
    <name evidence="11" type="ORF">Zmor_002395</name>
</gene>
<accession>A0AA38MTR4</accession>
<keyword evidence="5 10" id="KW-0552">Olfaction</keyword>
<comment type="subcellular location">
    <subcellularLocation>
        <location evidence="1 10">Cell membrane</location>
        <topology evidence="1 10">Multi-pass membrane protein</topology>
    </subcellularLocation>
</comment>
<reference evidence="11" key="1">
    <citation type="journal article" date="2023" name="G3 (Bethesda)">
        <title>Whole genome assemblies of Zophobas morio and Tenebrio molitor.</title>
        <authorList>
            <person name="Kaur S."/>
            <person name="Stinson S.A."/>
            <person name="diCenzo G.C."/>
        </authorList>
    </citation>
    <scope>NUCLEOTIDE SEQUENCE</scope>
    <source>
        <strain evidence="11">QUZm001</strain>
    </source>
</reference>
<evidence type="ECO:0000256" key="5">
    <source>
        <dbReference type="ARBA" id="ARBA00022725"/>
    </source>
</evidence>
<keyword evidence="8 10" id="KW-0675">Receptor</keyword>
<evidence type="ECO:0000256" key="1">
    <source>
        <dbReference type="ARBA" id="ARBA00004651"/>
    </source>
</evidence>
<organism evidence="11 12">
    <name type="scientific">Zophobas morio</name>
    <dbReference type="NCBI Taxonomy" id="2755281"/>
    <lineage>
        <taxon>Eukaryota</taxon>
        <taxon>Metazoa</taxon>
        <taxon>Ecdysozoa</taxon>
        <taxon>Arthropoda</taxon>
        <taxon>Hexapoda</taxon>
        <taxon>Insecta</taxon>
        <taxon>Pterygota</taxon>
        <taxon>Neoptera</taxon>
        <taxon>Endopterygota</taxon>
        <taxon>Coleoptera</taxon>
        <taxon>Polyphaga</taxon>
        <taxon>Cucujiformia</taxon>
        <taxon>Tenebrionidae</taxon>
        <taxon>Zophobas</taxon>
    </lineage>
</organism>
<dbReference type="PANTHER" id="PTHR21137:SF35">
    <property type="entry name" value="ODORANT RECEPTOR 19A-RELATED"/>
    <property type="match status" value="1"/>
</dbReference>
<keyword evidence="4 10" id="KW-0812">Transmembrane</keyword>
<dbReference type="PANTHER" id="PTHR21137">
    <property type="entry name" value="ODORANT RECEPTOR"/>
    <property type="match status" value="1"/>
</dbReference>
<evidence type="ECO:0000256" key="2">
    <source>
        <dbReference type="ARBA" id="ARBA00022475"/>
    </source>
</evidence>
<keyword evidence="9 10" id="KW-0807">Transducer</keyword>
<name>A0AA38MTR4_9CUCU</name>
<comment type="caution">
    <text evidence="10">Lacks conserved residue(s) required for the propagation of feature annotation.</text>
</comment>
<keyword evidence="7 10" id="KW-0472">Membrane</keyword>
<keyword evidence="12" id="KW-1185">Reference proteome</keyword>
<dbReference type="AlphaFoldDB" id="A0AA38MTR4"/>
<feature type="transmembrane region" description="Helical" evidence="10">
    <location>
        <begin position="67"/>
        <end position="85"/>
    </location>
</feature>
<feature type="transmembrane region" description="Helical" evidence="10">
    <location>
        <begin position="164"/>
        <end position="184"/>
    </location>
</feature>
<evidence type="ECO:0000256" key="10">
    <source>
        <dbReference type="RuleBase" id="RU351113"/>
    </source>
</evidence>
<comment type="similarity">
    <text evidence="10">Belongs to the insect chemoreceptor superfamily. Heteromeric odorant receptor channel (TC 1.A.69) family.</text>
</comment>
<keyword evidence="2" id="KW-1003">Cell membrane</keyword>
<comment type="caution">
    <text evidence="11">The sequence shown here is derived from an EMBL/GenBank/DDBJ whole genome shotgun (WGS) entry which is preliminary data.</text>
</comment>
<keyword evidence="3 10" id="KW-0716">Sensory transduction</keyword>
<dbReference type="GO" id="GO:0005549">
    <property type="term" value="F:odorant binding"/>
    <property type="evidence" value="ECO:0007669"/>
    <property type="project" value="InterPro"/>
</dbReference>
<evidence type="ECO:0000313" key="11">
    <source>
        <dbReference type="EMBL" id="KAJ3666981.1"/>
    </source>
</evidence>
<feature type="transmembrane region" description="Helical" evidence="10">
    <location>
        <begin position="126"/>
        <end position="144"/>
    </location>
</feature>
<dbReference type="EMBL" id="JALNTZ010000001">
    <property type="protein sequence ID" value="KAJ3666981.1"/>
    <property type="molecule type" value="Genomic_DNA"/>
</dbReference>
<evidence type="ECO:0000256" key="8">
    <source>
        <dbReference type="ARBA" id="ARBA00023170"/>
    </source>
</evidence>
<sequence>MERVADLSFSLNISVLKIIGIYPLDNYKTVHKVYAYVIYIVAMIPVAICGLLHFTCTADLTNFKNNDFVMIGIIFYTIKFLPCLIKRNKMKHCIHYYDHFDYNFETLDYQKIIEECISTCRRNSKIFFIGCVAAVIGFIGQTLVNLEQLSLDIWLPKVVQEKPLYFYSAQFLIVTATTYSGLFCGTIDPLMGGLCYHATTQIRIVKEILQHLDQPRSVLKDKEAKEIFNEIKKSIRHHQTIQNFVQEFQDCFSAVMFTQFIASTLVMGFLCFQLSRMKVGLNFLTATNDLITIGFQILFYCYYGTLLIEESKSLSDAIYMSRWYEYDVQSKKALILFMERSKKPMIVTAGKLLQLSLETFTVILKRTYSFLAVLENYS</sequence>
<keyword evidence="6 10" id="KW-1133">Transmembrane helix</keyword>
<evidence type="ECO:0000313" key="12">
    <source>
        <dbReference type="Proteomes" id="UP001168821"/>
    </source>
</evidence>
<dbReference type="Pfam" id="PF02949">
    <property type="entry name" value="7tm_6"/>
    <property type="match status" value="1"/>
</dbReference>
<evidence type="ECO:0000256" key="9">
    <source>
        <dbReference type="ARBA" id="ARBA00023224"/>
    </source>
</evidence>
<evidence type="ECO:0000256" key="7">
    <source>
        <dbReference type="ARBA" id="ARBA00023136"/>
    </source>
</evidence>
<feature type="transmembrane region" description="Helical" evidence="10">
    <location>
        <begin position="33"/>
        <end position="55"/>
    </location>
</feature>
<proteinExistence type="inferred from homology"/>
<evidence type="ECO:0000256" key="4">
    <source>
        <dbReference type="ARBA" id="ARBA00022692"/>
    </source>
</evidence>
<feature type="transmembrane region" description="Helical" evidence="10">
    <location>
        <begin position="251"/>
        <end position="270"/>
    </location>
</feature>
<dbReference type="GO" id="GO:0005886">
    <property type="term" value="C:plasma membrane"/>
    <property type="evidence" value="ECO:0007669"/>
    <property type="project" value="UniProtKB-SubCell"/>
</dbReference>
<evidence type="ECO:0000256" key="6">
    <source>
        <dbReference type="ARBA" id="ARBA00022989"/>
    </source>
</evidence>
<dbReference type="GO" id="GO:0004984">
    <property type="term" value="F:olfactory receptor activity"/>
    <property type="evidence" value="ECO:0007669"/>
    <property type="project" value="InterPro"/>
</dbReference>
<dbReference type="GO" id="GO:0007165">
    <property type="term" value="P:signal transduction"/>
    <property type="evidence" value="ECO:0007669"/>
    <property type="project" value="UniProtKB-KW"/>
</dbReference>
<evidence type="ECO:0000256" key="3">
    <source>
        <dbReference type="ARBA" id="ARBA00022606"/>
    </source>
</evidence>
<protein>
    <recommendedName>
        <fullName evidence="10">Odorant receptor</fullName>
    </recommendedName>
</protein>
<feature type="transmembrane region" description="Helical" evidence="10">
    <location>
        <begin position="290"/>
        <end position="308"/>
    </location>
</feature>